<dbReference type="SUPFAM" id="SSF47413">
    <property type="entry name" value="lambda repressor-like DNA-binding domains"/>
    <property type="match status" value="1"/>
</dbReference>
<dbReference type="KEGG" id="pcea:J3359_00720"/>
<keyword evidence="2 5" id="KW-0238">DNA-binding</keyword>
<dbReference type="Proteomes" id="UP000663920">
    <property type="component" value="Chromosome"/>
</dbReference>
<dbReference type="Pfam" id="PF13377">
    <property type="entry name" value="Peripla_BP_3"/>
    <property type="match status" value="1"/>
</dbReference>
<dbReference type="InterPro" id="IPR010982">
    <property type="entry name" value="Lambda_DNA-bd_dom_sf"/>
</dbReference>
<dbReference type="GO" id="GO:0000976">
    <property type="term" value="F:transcription cis-regulatory region binding"/>
    <property type="evidence" value="ECO:0007669"/>
    <property type="project" value="TreeGrafter"/>
</dbReference>
<dbReference type="AlphaFoldDB" id="A0A975H9F5"/>
<dbReference type="PROSITE" id="PS50932">
    <property type="entry name" value="HTH_LACI_2"/>
    <property type="match status" value="1"/>
</dbReference>
<dbReference type="InterPro" id="IPR028082">
    <property type="entry name" value="Peripla_BP_I"/>
</dbReference>
<dbReference type="Pfam" id="PF00356">
    <property type="entry name" value="LacI"/>
    <property type="match status" value="1"/>
</dbReference>
<reference evidence="5 6" key="1">
    <citation type="submission" date="2021-03" db="EMBL/GenBank/DDBJ databases">
        <title>Complete genome of Polaribacter_sp.SM13.</title>
        <authorList>
            <person name="Jeong S.W."/>
            <person name="Bae J.W."/>
        </authorList>
    </citation>
    <scope>NUCLEOTIDE SEQUENCE [LARGE SCALE GENOMIC DNA]</scope>
    <source>
        <strain evidence="5 6">SM13</strain>
    </source>
</reference>
<organism evidence="5 6">
    <name type="scientific">Polaribacter cellanae</name>
    <dbReference type="NCBI Taxonomy" id="2818493"/>
    <lineage>
        <taxon>Bacteria</taxon>
        <taxon>Pseudomonadati</taxon>
        <taxon>Bacteroidota</taxon>
        <taxon>Flavobacteriia</taxon>
        <taxon>Flavobacteriales</taxon>
        <taxon>Flavobacteriaceae</taxon>
    </lineage>
</organism>
<protein>
    <submittedName>
        <fullName evidence="5">LacI family DNA-binding transcriptional regulator</fullName>
    </submittedName>
</protein>
<sequence>MNSNKAKTLKDLSKITGFTKSTISRVLNGLGTKYRISEATQVIIKKAAEETNFSFNENARSLRLKKTFTIGLIVPDISNSFFAKIASLIEREARLHNYSIFLCNSDNSTEIEKESLILLQKRKVDGIIISPVGLHYKHLEKSYSNIPLVLIDRYFKETNIPYVTSDDYHGTVEAVKYLINSGHKKIICVQGVNETSLNSNRTSAFKNTIEANGIPLNESMMIGDAFSEENGYLSAKKILKKTKKELPTAILSLSNTITLGVLKALHEDDISIPKDISIISFDEEGYSSLLKTAMTTISQSKTQMGKTAFMMLLEQMESEEKIKQKNILLPTKLIIRDSVKSIH</sequence>
<dbReference type="SMART" id="SM00354">
    <property type="entry name" value="HTH_LACI"/>
    <property type="match status" value="1"/>
</dbReference>
<dbReference type="PANTHER" id="PTHR30146:SF109">
    <property type="entry name" value="HTH-TYPE TRANSCRIPTIONAL REGULATOR GALS"/>
    <property type="match status" value="1"/>
</dbReference>
<gene>
    <name evidence="5" type="ORF">J3359_00720</name>
</gene>
<dbReference type="SUPFAM" id="SSF53822">
    <property type="entry name" value="Periplasmic binding protein-like I"/>
    <property type="match status" value="1"/>
</dbReference>
<evidence type="ECO:0000259" key="4">
    <source>
        <dbReference type="PROSITE" id="PS50932"/>
    </source>
</evidence>
<dbReference type="CDD" id="cd01392">
    <property type="entry name" value="HTH_LacI"/>
    <property type="match status" value="1"/>
</dbReference>
<dbReference type="Gene3D" id="3.40.50.2300">
    <property type="match status" value="2"/>
</dbReference>
<keyword evidence="3" id="KW-0804">Transcription</keyword>
<evidence type="ECO:0000313" key="5">
    <source>
        <dbReference type="EMBL" id="QTE22830.1"/>
    </source>
</evidence>
<evidence type="ECO:0000313" key="6">
    <source>
        <dbReference type="Proteomes" id="UP000663920"/>
    </source>
</evidence>
<dbReference type="PANTHER" id="PTHR30146">
    <property type="entry name" value="LACI-RELATED TRANSCRIPTIONAL REPRESSOR"/>
    <property type="match status" value="1"/>
</dbReference>
<feature type="domain" description="HTH lacI-type" evidence="4">
    <location>
        <begin position="7"/>
        <end position="64"/>
    </location>
</feature>
<evidence type="ECO:0000256" key="3">
    <source>
        <dbReference type="ARBA" id="ARBA00023163"/>
    </source>
</evidence>
<dbReference type="Gene3D" id="1.10.260.40">
    <property type="entry name" value="lambda repressor-like DNA-binding domains"/>
    <property type="match status" value="1"/>
</dbReference>
<dbReference type="InterPro" id="IPR046335">
    <property type="entry name" value="LacI/GalR-like_sensor"/>
</dbReference>
<proteinExistence type="predicted"/>
<accession>A0A975H9F5</accession>
<dbReference type="EMBL" id="CP071869">
    <property type="protein sequence ID" value="QTE22830.1"/>
    <property type="molecule type" value="Genomic_DNA"/>
</dbReference>
<dbReference type="CDD" id="cd06267">
    <property type="entry name" value="PBP1_LacI_sugar_binding-like"/>
    <property type="match status" value="1"/>
</dbReference>
<evidence type="ECO:0000256" key="1">
    <source>
        <dbReference type="ARBA" id="ARBA00023015"/>
    </source>
</evidence>
<name>A0A975H9F5_9FLAO</name>
<keyword evidence="1" id="KW-0805">Transcription regulation</keyword>
<dbReference type="GO" id="GO:0003700">
    <property type="term" value="F:DNA-binding transcription factor activity"/>
    <property type="evidence" value="ECO:0007669"/>
    <property type="project" value="TreeGrafter"/>
</dbReference>
<dbReference type="RefSeq" id="WP_208078796.1">
    <property type="nucleotide sequence ID" value="NZ_CP071869.1"/>
</dbReference>
<keyword evidence="6" id="KW-1185">Reference proteome</keyword>
<dbReference type="InterPro" id="IPR000843">
    <property type="entry name" value="HTH_LacI"/>
</dbReference>
<evidence type="ECO:0000256" key="2">
    <source>
        <dbReference type="ARBA" id="ARBA00023125"/>
    </source>
</evidence>